<feature type="domain" description="HTTM-like" evidence="6">
    <location>
        <begin position="18"/>
        <end position="257"/>
    </location>
</feature>
<proteinExistence type="predicted"/>
<keyword evidence="9" id="KW-1185">Reference proteome</keyword>
<feature type="transmembrane region" description="Helical" evidence="5">
    <location>
        <begin position="194"/>
        <end position="212"/>
    </location>
</feature>
<sequence>MDYYFYSIIILSCGIFFDTLHSLYYYSKYYSDFGIFSIDFMFRKSNKDFYSKLFVFFKPLINNKTFCYLLILRLILSLLLIVFVENTYYLIFVVFVIQLLFNLRNRVALSGADQMRTIILFGLSIISINNNFFFEVGSFFIIIQLYISYFFTGYNKLKSPVWRNGNALIWVLNSNLFGNKIIQKKLIDQGQIFNIALCWGVILFQITFPLLASFSHTVVYVLIIGIIFHTSLAALCNLNDFFWSYLSSYPLVYFFSIKFNICDYLNIF</sequence>
<name>A0A1M6VMM4_9FLAO</name>
<accession>A0A1M6VMM4</accession>
<organism evidence="8 10">
    <name type="scientific">Chryseobacterium contaminans</name>
    <dbReference type="NCBI Taxonomy" id="1423959"/>
    <lineage>
        <taxon>Bacteria</taxon>
        <taxon>Pseudomonadati</taxon>
        <taxon>Bacteroidota</taxon>
        <taxon>Flavobacteriia</taxon>
        <taxon>Flavobacteriales</taxon>
        <taxon>Weeksellaceae</taxon>
        <taxon>Chryseobacterium group</taxon>
        <taxon>Chryseobacterium</taxon>
    </lineage>
</organism>
<dbReference type="EMBL" id="FRBM01000001">
    <property type="protein sequence ID" value="SHK82604.1"/>
    <property type="molecule type" value="Genomic_DNA"/>
</dbReference>
<dbReference type="EMBL" id="MAYF01000001">
    <property type="protein sequence ID" value="OCA80562.1"/>
    <property type="molecule type" value="Genomic_DNA"/>
</dbReference>
<reference evidence="7 9" key="1">
    <citation type="submission" date="2016-07" db="EMBL/GenBank/DDBJ databases">
        <authorList>
            <person name="Jeong J.-J."/>
            <person name="Kim D.W."/>
            <person name="Sang M.K."/>
            <person name="Choi I.-G."/>
            <person name="Kim K.D."/>
        </authorList>
    </citation>
    <scope>NUCLEOTIDE SEQUENCE [LARGE SCALE GENOMIC DNA]</scope>
    <source>
        <strain evidence="7 9">C-26</strain>
    </source>
</reference>
<evidence type="ECO:0000259" key="6">
    <source>
        <dbReference type="SMART" id="SM00752"/>
    </source>
</evidence>
<dbReference type="InterPro" id="IPR011020">
    <property type="entry name" value="HTTM-like"/>
</dbReference>
<feature type="transmembrane region" description="Helical" evidence="5">
    <location>
        <begin position="6"/>
        <end position="26"/>
    </location>
</feature>
<keyword evidence="3 5" id="KW-1133">Transmembrane helix</keyword>
<dbReference type="Proteomes" id="UP000184069">
    <property type="component" value="Unassembled WGS sequence"/>
</dbReference>
<evidence type="ECO:0000313" key="8">
    <source>
        <dbReference type="EMBL" id="SHK82604.1"/>
    </source>
</evidence>
<protein>
    <recommendedName>
        <fullName evidence="6">HTTM-like domain-containing protein</fullName>
    </recommendedName>
</protein>
<evidence type="ECO:0000256" key="3">
    <source>
        <dbReference type="ARBA" id="ARBA00022989"/>
    </source>
</evidence>
<evidence type="ECO:0000313" key="7">
    <source>
        <dbReference type="EMBL" id="OCA80562.1"/>
    </source>
</evidence>
<reference evidence="8 10" key="2">
    <citation type="submission" date="2016-11" db="EMBL/GenBank/DDBJ databases">
        <authorList>
            <person name="Jaros S."/>
            <person name="Januszkiewicz K."/>
            <person name="Wedrychowicz H."/>
        </authorList>
    </citation>
    <scope>NUCLEOTIDE SEQUENCE [LARGE SCALE GENOMIC DNA]</scope>
    <source>
        <strain evidence="8 10">DSM 27621</strain>
    </source>
</reference>
<keyword evidence="2 5" id="KW-0812">Transmembrane</keyword>
<evidence type="ECO:0000313" key="9">
    <source>
        <dbReference type="Proteomes" id="UP000093508"/>
    </source>
</evidence>
<gene>
    <name evidence="7" type="ORF">BBH99_00220</name>
    <name evidence="8" type="ORF">SAMN05444407_101277</name>
</gene>
<dbReference type="Proteomes" id="UP000093508">
    <property type="component" value="Unassembled WGS sequence"/>
</dbReference>
<comment type="subcellular location">
    <subcellularLocation>
        <location evidence="1">Endomembrane system</location>
        <topology evidence="1">Multi-pass membrane protein</topology>
    </subcellularLocation>
</comment>
<dbReference type="SMART" id="SM00752">
    <property type="entry name" value="HTTM"/>
    <property type="match status" value="1"/>
</dbReference>
<dbReference type="AlphaFoldDB" id="A0A1M6VMM4"/>
<evidence type="ECO:0000256" key="4">
    <source>
        <dbReference type="ARBA" id="ARBA00023136"/>
    </source>
</evidence>
<feature type="transmembrane region" description="Helical" evidence="5">
    <location>
        <begin position="218"/>
        <end position="238"/>
    </location>
</feature>
<evidence type="ECO:0000256" key="2">
    <source>
        <dbReference type="ARBA" id="ARBA00022692"/>
    </source>
</evidence>
<evidence type="ECO:0000313" key="10">
    <source>
        <dbReference type="Proteomes" id="UP000184069"/>
    </source>
</evidence>
<evidence type="ECO:0000256" key="1">
    <source>
        <dbReference type="ARBA" id="ARBA00004127"/>
    </source>
</evidence>
<dbReference type="STRING" id="1423959.SAMN05444407_101277"/>
<dbReference type="GO" id="GO:0012505">
    <property type="term" value="C:endomembrane system"/>
    <property type="evidence" value="ECO:0007669"/>
    <property type="project" value="UniProtKB-SubCell"/>
</dbReference>
<evidence type="ECO:0000256" key="5">
    <source>
        <dbReference type="SAM" id="Phobius"/>
    </source>
</evidence>
<keyword evidence="4 5" id="KW-0472">Membrane</keyword>
<feature type="transmembrane region" description="Helical" evidence="5">
    <location>
        <begin position="119"/>
        <end position="147"/>
    </location>
</feature>